<comment type="caution">
    <text evidence="2">The sequence shown here is derived from an EMBL/GenBank/DDBJ whole genome shotgun (WGS) entry which is preliminary data.</text>
</comment>
<evidence type="ECO:0000256" key="1">
    <source>
        <dbReference type="SAM" id="Phobius"/>
    </source>
</evidence>
<proteinExistence type="predicted"/>
<keyword evidence="1" id="KW-0472">Membrane</keyword>
<protein>
    <submittedName>
        <fullName evidence="2">Uncharacterized protein</fullName>
    </submittedName>
</protein>
<accession>A0A1F8BBK0</accession>
<gene>
    <name evidence="2" type="ORF">A2955_03040</name>
</gene>
<evidence type="ECO:0000313" key="2">
    <source>
        <dbReference type="EMBL" id="OGM61437.1"/>
    </source>
</evidence>
<reference evidence="2 3" key="1">
    <citation type="journal article" date="2016" name="Nat. Commun.">
        <title>Thousands of microbial genomes shed light on interconnected biogeochemical processes in an aquifer system.</title>
        <authorList>
            <person name="Anantharaman K."/>
            <person name="Brown C.T."/>
            <person name="Hug L.A."/>
            <person name="Sharon I."/>
            <person name="Castelle C.J."/>
            <person name="Probst A.J."/>
            <person name="Thomas B.C."/>
            <person name="Singh A."/>
            <person name="Wilkins M.J."/>
            <person name="Karaoz U."/>
            <person name="Brodie E.L."/>
            <person name="Williams K.H."/>
            <person name="Hubbard S.S."/>
            <person name="Banfield J.F."/>
        </authorList>
    </citation>
    <scope>NUCLEOTIDE SEQUENCE [LARGE SCALE GENOMIC DNA]</scope>
</reference>
<keyword evidence="1" id="KW-0812">Transmembrane</keyword>
<feature type="transmembrane region" description="Helical" evidence="1">
    <location>
        <begin position="31"/>
        <end position="49"/>
    </location>
</feature>
<keyword evidence="1" id="KW-1133">Transmembrane helix</keyword>
<organism evidence="2 3">
    <name type="scientific">Candidatus Woesebacteria bacterium RIFCSPLOWO2_01_FULL_37_19</name>
    <dbReference type="NCBI Taxonomy" id="1802514"/>
    <lineage>
        <taxon>Bacteria</taxon>
        <taxon>Candidatus Woeseibacteriota</taxon>
    </lineage>
</organism>
<dbReference type="EMBL" id="MGHA01000002">
    <property type="protein sequence ID" value="OGM61437.1"/>
    <property type="molecule type" value="Genomic_DNA"/>
</dbReference>
<sequence>MITFRHYLYIAFFLLADSFAIILLVNTGRDMILAIGLVVVLTLIIIFLIEKLWPDSKRITPTVIRSNNNDRAIRYVLTPEGEKDLQKLMEILRVDDETLIINEALILYWRAVQVRLEGKSIGWMSKIGDSYEEVVTPLLDKVTPKKTIPKR</sequence>
<dbReference type="AlphaFoldDB" id="A0A1F8BBK0"/>
<evidence type="ECO:0000313" key="3">
    <source>
        <dbReference type="Proteomes" id="UP000177501"/>
    </source>
</evidence>
<dbReference type="Proteomes" id="UP000177501">
    <property type="component" value="Unassembled WGS sequence"/>
</dbReference>
<name>A0A1F8BBK0_9BACT</name>
<feature type="transmembrane region" description="Helical" evidence="1">
    <location>
        <begin position="7"/>
        <end position="25"/>
    </location>
</feature>